<keyword evidence="3" id="KW-1185">Reference proteome</keyword>
<keyword evidence="1" id="KW-0732">Signal</keyword>
<feature type="chain" id="PRO_5046659555" evidence="1">
    <location>
        <begin position="19"/>
        <end position="389"/>
    </location>
</feature>
<comment type="caution">
    <text evidence="2">The sequence shown here is derived from an EMBL/GenBank/DDBJ whole genome shotgun (WGS) entry which is preliminary data.</text>
</comment>
<dbReference type="Proteomes" id="UP000070339">
    <property type="component" value="Unassembled WGS sequence"/>
</dbReference>
<dbReference type="PROSITE" id="PS51257">
    <property type="entry name" value="PROKAR_LIPOPROTEIN"/>
    <property type="match status" value="1"/>
</dbReference>
<evidence type="ECO:0000313" key="3">
    <source>
        <dbReference type="Proteomes" id="UP000070339"/>
    </source>
</evidence>
<gene>
    <name evidence="2" type="ORF">WM41_0471</name>
</gene>
<proteinExistence type="predicted"/>
<name>A0ABR5VBZ1_9CORY</name>
<keyword evidence="2" id="KW-0449">Lipoprotein</keyword>
<evidence type="ECO:0000313" key="2">
    <source>
        <dbReference type="EMBL" id="KXU18938.1"/>
    </source>
</evidence>
<sequence>MRLSLPIACVTLSLSLVACSAAGSKDEPLFDPNAASDSKEPEFNMVDLWSGEADKDTVEGAEGCADPFFDLGDTYAGYYLMQRKVGLDSPRGHSLGMGDDLGLVDNQFDPCAPMSYAVVSIDDRVGRYNSEGKSEPSQDQGEAVLFFAGEDLAKDSVIKIAPRVEDVDIEGTEATVTYAEGQKVSYSLDGDKLVVGDGLEKLQSDYDGYDDAYLDFERALPGSDGGRPVGLGNVNVKPWDENRDELVRDQRPFRIPARESDYVCRWENFSLVCAAEEGTPFPSEADFDLTSPSDKAERAASIQLTMPFGVFPKDVDDSFFHADEALQDEQVTAVGTMLFDTRGDGITLFDGHVGMRFTPDVPKKVPVEHSLTRKYWPDPTELDSFNEAG</sequence>
<organism evidence="2 3">
    <name type="scientific">Corynebacterium simulans</name>
    <dbReference type="NCBI Taxonomy" id="146827"/>
    <lineage>
        <taxon>Bacteria</taxon>
        <taxon>Bacillati</taxon>
        <taxon>Actinomycetota</taxon>
        <taxon>Actinomycetes</taxon>
        <taxon>Mycobacteriales</taxon>
        <taxon>Corynebacteriaceae</taxon>
        <taxon>Corynebacterium</taxon>
    </lineage>
</organism>
<reference evidence="2 3" key="1">
    <citation type="journal article" date="2016" name="Int. J. Syst. Evol. Microbiol.">
        <title>Resolving the Complexity of Human Skin Metagenomes Using Single-Molecule Sequencing.</title>
        <authorList>
            <consortium name="NISC Comparative Sequencing Program"/>
            <person name="Tsai Y.C."/>
            <person name="Conlan S."/>
            <person name="Deming C."/>
            <person name="Segre J.A."/>
            <person name="Kong H.H."/>
            <person name="Korlach J."/>
            <person name="Oh J."/>
        </authorList>
    </citation>
    <scope>NUCLEOTIDE SEQUENCE [LARGE SCALE GENOMIC DNA]</scope>
    <source>
        <strain evidence="2 3">1B08</strain>
    </source>
</reference>
<accession>A0ABR5VBZ1</accession>
<dbReference type="EMBL" id="LTEB01000014">
    <property type="protein sequence ID" value="KXU18938.1"/>
    <property type="molecule type" value="Genomic_DNA"/>
</dbReference>
<protein>
    <submittedName>
        <fullName evidence="2">Lipoprotein</fullName>
    </submittedName>
</protein>
<feature type="signal peptide" evidence="1">
    <location>
        <begin position="1"/>
        <end position="18"/>
    </location>
</feature>
<evidence type="ECO:0000256" key="1">
    <source>
        <dbReference type="SAM" id="SignalP"/>
    </source>
</evidence>